<sequence>MKKRFAVIGSGVSGLVAAHLLNREHDVHVFEANDYIGGHTATIDVETEQGPWAIDTGFIVFNDRTYPNFEKLLGQLEVASKPTEMSFSVQNLNSGLEYNGHSISTLFAQKRNWLNPRFWGFLKEILRFNKLAKQVFAQGELDAEQTLGEFLSQHRFSDFFCEHYILPMGAAIWSSSLEAMKDFSILFFVRFFENHGLLNIADRPQWYVIEGGSRSYIDPLIKGFKDKVHLNTPVKAVRRLADGVELVLGNGEVQRFDEVVLACHSDQALAMLEDASDTERNILSKMEYRNNEVVLHQDEAMLPKAKAAWAAWNYRLDGDSERLAAVTYHMNRLQRLPEQAPCFCVTLNQTEAINPDKIVRSFNYSHPVFTKESMNSQLRRTEICGQNRTHFAGAYWYNGFHEDGVRSAVDVANRFGIEL</sequence>
<reference evidence="2 3" key="1">
    <citation type="journal article" date="2014" name="Int. J. Syst. Evol. Microbiol.">
        <title>Complete genome sequence of Corynebacterium casei LMG S-19264T (=DSM 44701T), isolated from a smear-ripened cheese.</title>
        <authorList>
            <consortium name="US DOE Joint Genome Institute (JGI-PGF)"/>
            <person name="Walter F."/>
            <person name="Albersmeier A."/>
            <person name="Kalinowski J."/>
            <person name="Ruckert C."/>
        </authorList>
    </citation>
    <scope>NUCLEOTIDE SEQUENCE [LARGE SCALE GENOMIC DNA]</scope>
    <source>
        <strain evidence="2 3">NBRC 112785</strain>
    </source>
</reference>
<dbReference type="FunFam" id="1.10.405.20:FF:000001">
    <property type="entry name" value="Amine oxidase"/>
    <property type="match status" value="1"/>
</dbReference>
<protein>
    <submittedName>
        <fullName evidence="2">Amine oxidase</fullName>
    </submittedName>
</protein>
<dbReference type="AlphaFoldDB" id="A0AA37WXP8"/>
<proteinExistence type="predicted"/>
<dbReference type="Gene3D" id="3.50.50.60">
    <property type="entry name" value="FAD/NAD(P)-binding domain"/>
    <property type="match status" value="1"/>
</dbReference>
<gene>
    <name evidence="2" type="ORF">GCM10007894_16960</name>
</gene>
<dbReference type="SUPFAM" id="SSF51905">
    <property type="entry name" value="FAD/NAD(P)-binding domain"/>
    <property type="match status" value="1"/>
</dbReference>
<accession>A0AA37WXP8</accession>
<evidence type="ECO:0000259" key="1">
    <source>
        <dbReference type="Pfam" id="PF01593"/>
    </source>
</evidence>
<dbReference type="PANTHER" id="PTHR42923">
    <property type="entry name" value="PROTOPORPHYRINOGEN OXIDASE"/>
    <property type="match status" value="1"/>
</dbReference>
<dbReference type="InterPro" id="IPR050464">
    <property type="entry name" value="Zeta_carotene_desat/Oxidored"/>
</dbReference>
<keyword evidence="3" id="KW-1185">Reference proteome</keyword>
<organism evidence="2 3">
    <name type="scientific">Paraferrimonas haliotis</name>
    <dbReference type="NCBI Taxonomy" id="2013866"/>
    <lineage>
        <taxon>Bacteria</taxon>
        <taxon>Pseudomonadati</taxon>
        <taxon>Pseudomonadota</taxon>
        <taxon>Gammaproteobacteria</taxon>
        <taxon>Alteromonadales</taxon>
        <taxon>Ferrimonadaceae</taxon>
        <taxon>Paraferrimonas</taxon>
    </lineage>
</organism>
<dbReference type="InterPro" id="IPR002937">
    <property type="entry name" value="Amino_oxidase"/>
</dbReference>
<dbReference type="Proteomes" id="UP001157439">
    <property type="component" value="Unassembled WGS sequence"/>
</dbReference>
<feature type="domain" description="Amine oxidase" evidence="1">
    <location>
        <begin position="12"/>
        <end position="269"/>
    </location>
</feature>
<dbReference type="GO" id="GO:0016491">
    <property type="term" value="F:oxidoreductase activity"/>
    <property type="evidence" value="ECO:0007669"/>
    <property type="project" value="InterPro"/>
</dbReference>
<evidence type="ECO:0000313" key="3">
    <source>
        <dbReference type="Proteomes" id="UP001157439"/>
    </source>
</evidence>
<dbReference type="Pfam" id="PF01593">
    <property type="entry name" value="Amino_oxidase"/>
    <property type="match status" value="1"/>
</dbReference>
<dbReference type="InterPro" id="IPR036188">
    <property type="entry name" value="FAD/NAD-bd_sf"/>
</dbReference>
<name>A0AA37WXP8_9GAMM</name>
<dbReference type="EMBL" id="BSPO01000003">
    <property type="protein sequence ID" value="GLS83719.1"/>
    <property type="molecule type" value="Genomic_DNA"/>
</dbReference>
<evidence type="ECO:0000313" key="2">
    <source>
        <dbReference type="EMBL" id="GLS83719.1"/>
    </source>
</evidence>
<dbReference type="RefSeq" id="WP_095498748.1">
    <property type="nucleotide sequence ID" value="NZ_BSPO01000003.1"/>
</dbReference>
<dbReference type="PANTHER" id="PTHR42923:SF17">
    <property type="entry name" value="AMINE OXIDASE DOMAIN-CONTAINING PROTEIN"/>
    <property type="match status" value="1"/>
</dbReference>
<comment type="caution">
    <text evidence="2">The sequence shown here is derived from an EMBL/GenBank/DDBJ whole genome shotgun (WGS) entry which is preliminary data.</text>
</comment>